<dbReference type="InterPro" id="IPR012434">
    <property type="entry name" value="DUF1631"/>
</dbReference>
<feature type="region of interest" description="Disordered" evidence="1">
    <location>
        <begin position="471"/>
        <end position="492"/>
    </location>
</feature>
<proteinExistence type="predicted"/>
<name>A0A9X2I376_9GAMM</name>
<dbReference type="EMBL" id="JAMFTH010000002">
    <property type="protein sequence ID" value="MCP8899495.1"/>
    <property type="molecule type" value="Genomic_DNA"/>
</dbReference>
<dbReference type="RefSeq" id="WP_253967793.1">
    <property type="nucleotide sequence ID" value="NZ_JAMFTH010000002.1"/>
</dbReference>
<protein>
    <submittedName>
        <fullName evidence="2">DUF1631 domain-containing protein</fullName>
    </submittedName>
</protein>
<reference evidence="2" key="1">
    <citation type="submission" date="2022-05" db="EMBL/GenBank/DDBJ databases">
        <authorList>
            <person name="Sun H.-N."/>
        </authorList>
    </citation>
    <scope>NUCLEOTIDE SEQUENCE</scope>
    <source>
        <strain evidence="2">HB14</strain>
    </source>
</reference>
<dbReference type="Pfam" id="PF07793">
    <property type="entry name" value="DUF1631"/>
    <property type="match status" value="2"/>
</dbReference>
<gene>
    <name evidence="2" type="ORF">M6D89_09315</name>
</gene>
<comment type="caution">
    <text evidence="2">The sequence shown here is derived from an EMBL/GenBank/DDBJ whole genome shotgun (WGS) entry which is preliminary data.</text>
</comment>
<reference evidence="2" key="2">
    <citation type="submission" date="2023-01" db="EMBL/GenBank/DDBJ databases">
        <title>Gilvimarinus xylanilyticus HB14 isolated from Caulerpa lentillifera aquaculture base in Hainan, China.</title>
        <authorList>
            <person name="Zhang Y.-J."/>
        </authorList>
    </citation>
    <scope>NUCLEOTIDE SEQUENCE</scope>
    <source>
        <strain evidence="2">HB14</strain>
    </source>
</reference>
<evidence type="ECO:0000313" key="2">
    <source>
        <dbReference type="EMBL" id="MCP8899495.1"/>
    </source>
</evidence>
<evidence type="ECO:0000256" key="1">
    <source>
        <dbReference type="SAM" id="MobiDB-lite"/>
    </source>
</evidence>
<dbReference type="Proteomes" id="UP001139319">
    <property type="component" value="Unassembled WGS sequence"/>
</dbReference>
<keyword evidence="3" id="KW-1185">Reference proteome</keyword>
<accession>A0A9X2I376</accession>
<sequence>MSTETSSGSGFARLAKLLNAAPSSSTELSALKALPTEVLHSDDPWRGYRAQLGENASLPGLYAAWFAQALRDNIDCDESLRETVERLSDWLLHTILGDESLQLHALRANRRHWDQAFFHLHTWCDELGPQGRKFTQRIDELVEQLEACTGPEGQTPRLEAFNHAGNRELERAAKLAERMQASEVGRMRALHAEQQVNALYNQVVAGRDLPESVWVFIDQQLMPALQFVLINESDQAPAWSFWTRMLRLLVWSLNPDKSAEDRQAFFNKGPALLTQLEQAEPPPSCAASSYQAFLSDVSECVITLLKGQSFEVQTAPSRDTHQQGSLEQLHTGGEAHPFSGGDWIEFCGDQVLRCQFLLQAPGTDQLLFVNRNGQKVLQKSVADMRACFDADIAREIANVPVLSAAITATNARMAQLQTLYEQRAAAAAEAREQEQLRRRALAEAHARDLAARKEAEAKARQEAERLAAQRRERLEREKREQAAAESAAHEKQVRQTLDNLTLGTWADLPLDNGRTARCKLAVSMRSTGKYIFVDRVGSKVAELQYEQLLTMALAGTAVFYQPEQHFENRLESIVRGLRRTD</sequence>
<organism evidence="2 3">
    <name type="scientific">Gilvimarinus xylanilyticus</name>
    <dbReference type="NCBI Taxonomy" id="2944139"/>
    <lineage>
        <taxon>Bacteria</taxon>
        <taxon>Pseudomonadati</taxon>
        <taxon>Pseudomonadota</taxon>
        <taxon>Gammaproteobacteria</taxon>
        <taxon>Cellvibrionales</taxon>
        <taxon>Cellvibrionaceae</taxon>
        <taxon>Gilvimarinus</taxon>
    </lineage>
</organism>
<evidence type="ECO:0000313" key="3">
    <source>
        <dbReference type="Proteomes" id="UP001139319"/>
    </source>
</evidence>
<dbReference type="AlphaFoldDB" id="A0A9X2I376"/>